<dbReference type="GeneID" id="93607224"/>
<dbReference type="InterPro" id="IPR009057">
    <property type="entry name" value="Homeodomain-like_sf"/>
</dbReference>
<accession>I1BH68</accession>
<evidence type="ECO:0000259" key="1">
    <source>
        <dbReference type="Pfam" id="PF01498"/>
    </source>
</evidence>
<reference evidence="3 4" key="1">
    <citation type="journal article" date="2009" name="PLoS Genet.">
        <title>Genomic analysis of the basal lineage fungus Rhizopus oryzae reveals a whole-genome duplication.</title>
        <authorList>
            <person name="Ma L.-J."/>
            <person name="Ibrahim A.S."/>
            <person name="Skory C."/>
            <person name="Grabherr M.G."/>
            <person name="Burger G."/>
            <person name="Butler M."/>
            <person name="Elias M."/>
            <person name="Idnurm A."/>
            <person name="Lang B.F."/>
            <person name="Sone T."/>
            <person name="Abe A."/>
            <person name="Calvo S.E."/>
            <person name="Corrochano L.M."/>
            <person name="Engels R."/>
            <person name="Fu J."/>
            <person name="Hansberg W."/>
            <person name="Kim J.-M."/>
            <person name="Kodira C.D."/>
            <person name="Koehrsen M.J."/>
            <person name="Liu B."/>
            <person name="Miranda-Saavedra D."/>
            <person name="O'Leary S."/>
            <person name="Ortiz-Castellanos L."/>
            <person name="Poulter R."/>
            <person name="Rodriguez-Romero J."/>
            <person name="Ruiz-Herrera J."/>
            <person name="Shen Y.-Q."/>
            <person name="Zeng Q."/>
            <person name="Galagan J."/>
            <person name="Birren B.W."/>
            <person name="Cuomo C.A."/>
            <person name="Wickes B.L."/>
        </authorList>
    </citation>
    <scope>NUCLEOTIDE SEQUENCE [LARGE SCALE GENOMIC DNA]</scope>
    <source>
        <strain evidence="4">RA 99-880 / ATCC MYA-4621 / FGSC 9543 / NRRL 43880</strain>
    </source>
</reference>
<evidence type="ECO:0000313" key="4">
    <source>
        <dbReference type="Proteomes" id="UP000009138"/>
    </source>
</evidence>
<evidence type="ECO:0000259" key="2">
    <source>
        <dbReference type="Pfam" id="PF13358"/>
    </source>
</evidence>
<dbReference type="InterPro" id="IPR052338">
    <property type="entry name" value="Transposase_5"/>
</dbReference>
<name>I1BH68_RHIO9</name>
<evidence type="ECO:0008006" key="5">
    <source>
        <dbReference type="Google" id="ProtNLM"/>
    </source>
</evidence>
<dbReference type="PANTHER" id="PTHR23022:SF134">
    <property type="entry name" value="TRANSPOSABLE ELEMENT TC1 TRANSPOSASE"/>
    <property type="match status" value="1"/>
</dbReference>
<dbReference type="InterPro" id="IPR038717">
    <property type="entry name" value="Tc1-like_DDE_dom"/>
</dbReference>
<dbReference type="SUPFAM" id="SSF46689">
    <property type="entry name" value="Homeodomain-like"/>
    <property type="match status" value="1"/>
</dbReference>
<dbReference type="Pfam" id="PF01498">
    <property type="entry name" value="HTH_Tnp_Tc3_2"/>
    <property type="match status" value="1"/>
</dbReference>
<feature type="domain" description="Transposase Tc1-like" evidence="1">
    <location>
        <begin position="104"/>
        <end position="150"/>
    </location>
</feature>
<feature type="domain" description="Tc1-like transposase DDE" evidence="2">
    <location>
        <begin position="162"/>
        <end position="309"/>
    </location>
</feature>
<sequence>MNFTSYYYPIHFNKVPALYAQKISNDKREAVKSGIRSGRTTMDISRTTGVSKWTINRIRKEEKNIKARNRGGRPVVVKKITNAIIRLKFRQGLLRTASDAQLFLRSLGYSISKRSVRRLLRKIGFKSGIKKYKPFISYTNQKKRLKWCRDKASWTVEDWKSVIFSDETKINVWGADGIRYYWKQVDQPWRFFHVNQTMKHGGGSVMLWGCITSRGPGYACRVYDGTMNSKLYTHILSTTYQESLAYYGLKHCDVLFQHDNDPKHKSRHTTNWLSDNGISVLKDWPPQSPDLNPIEHVWRQLKSKLSQYDTTPRSIDDLWKRIDKEWNSFTESDMQPYYESMPVKDT</sequence>
<dbReference type="PANTHER" id="PTHR23022">
    <property type="entry name" value="TRANSPOSABLE ELEMENT-RELATED"/>
    <property type="match status" value="1"/>
</dbReference>
<dbReference type="Pfam" id="PF13358">
    <property type="entry name" value="DDE_3"/>
    <property type="match status" value="1"/>
</dbReference>
<dbReference type="VEuPathDB" id="FungiDB:RO3G_00252"/>
<dbReference type="GO" id="GO:0003677">
    <property type="term" value="F:DNA binding"/>
    <property type="evidence" value="ECO:0007669"/>
    <property type="project" value="InterPro"/>
</dbReference>
<dbReference type="InterPro" id="IPR002492">
    <property type="entry name" value="Transposase_Tc1-like"/>
</dbReference>
<dbReference type="GO" id="GO:0015074">
    <property type="term" value="P:DNA integration"/>
    <property type="evidence" value="ECO:0007669"/>
    <property type="project" value="InterPro"/>
</dbReference>
<dbReference type="GO" id="GO:0006313">
    <property type="term" value="P:DNA transposition"/>
    <property type="evidence" value="ECO:0007669"/>
    <property type="project" value="InterPro"/>
</dbReference>
<dbReference type="OrthoDB" id="4349822at2759"/>
<keyword evidence="4" id="KW-1185">Reference proteome</keyword>
<dbReference type="STRING" id="246409.I1BH68"/>
<dbReference type="InterPro" id="IPR036397">
    <property type="entry name" value="RNaseH_sf"/>
</dbReference>
<dbReference type="RefSeq" id="XP_067510944.1">
    <property type="nucleotide sequence ID" value="XM_067654843.1"/>
</dbReference>
<organism evidence="3 4">
    <name type="scientific">Rhizopus delemar (strain RA 99-880 / ATCC MYA-4621 / FGSC 9543 / NRRL 43880)</name>
    <name type="common">Mucormycosis agent</name>
    <name type="synonym">Rhizopus arrhizus var. delemar</name>
    <dbReference type="NCBI Taxonomy" id="246409"/>
    <lineage>
        <taxon>Eukaryota</taxon>
        <taxon>Fungi</taxon>
        <taxon>Fungi incertae sedis</taxon>
        <taxon>Mucoromycota</taxon>
        <taxon>Mucoromycotina</taxon>
        <taxon>Mucoromycetes</taxon>
        <taxon>Mucorales</taxon>
        <taxon>Mucorineae</taxon>
        <taxon>Rhizopodaceae</taxon>
        <taxon>Rhizopus</taxon>
    </lineage>
</organism>
<dbReference type="Proteomes" id="UP000009138">
    <property type="component" value="Unassembled WGS sequence"/>
</dbReference>
<dbReference type="Gene3D" id="3.30.420.10">
    <property type="entry name" value="Ribonuclease H-like superfamily/Ribonuclease H"/>
    <property type="match status" value="1"/>
</dbReference>
<protein>
    <recommendedName>
        <fullName evidence="5">Tc1-like transposase DDE domain-containing protein</fullName>
    </recommendedName>
</protein>
<dbReference type="InParanoid" id="I1BH68"/>
<evidence type="ECO:0000313" key="3">
    <source>
        <dbReference type="EMBL" id="EIE75548.1"/>
    </source>
</evidence>
<proteinExistence type="predicted"/>
<dbReference type="AlphaFoldDB" id="I1BH68"/>
<dbReference type="OMA" id="PRTTWEN"/>
<gene>
    <name evidence="3" type="ORF">RO3G_00252</name>
</gene>
<dbReference type="EMBL" id="CH476732">
    <property type="protein sequence ID" value="EIE75548.1"/>
    <property type="molecule type" value="Genomic_DNA"/>
</dbReference>